<gene>
    <name evidence="3" type="ORF">VNO77_01763</name>
</gene>
<keyword evidence="2" id="KW-1133">Transmembrane helix</keyword>
<keyword evidence="4" id="KW-1185">Reference proteome</keyword>
<feature type="region of interest" description="Disordered" evidence="1">
    <location>
        <begin position="66"/>
        <end position="87"/>
    </location>
</feature>
<organism evidence="3 4">
    <name type="scientific">Canavalia gladiata</name>
    <name type="common">Sword bean</name>
    <name type="synonym">Dolichos gladiatus</name>
    <dbReference type="NCBI Taxonomy" id="3824"/>
    <lineage>
        <taxon>Eukaryota</taxon>
        <taxon>Viridiplantae</taxon>
        <taxon>Streptophyta</taxon>
        <taxon>Embryophyta</taxon>
        <taxon>Tracheophyta</taxon>
        <taxon>Spermatophyta</taxon>
        <taxon>Magnoliopsida</taxon>
        <taxon>eudicotyledons</taxon>
        <taxon>Gunneridae</taxon>
        <taxon>Pentapetalae</taxon>
        <taxon>rosids</taxon>
        <taxon>fabids</taxon>
        <taxon>Fabales</taxon>
        <taxon>Fabaceae</taxon>
        <taxon>Papilionoideae</taxon>
        <taxon>50 kb inversion clade</taxon>
        <taxon>NPAAA clade</taxon>
        <taxon>indigoferoid/millettioid clade</taxon>
        <taxon>Phaseoleae</taxon>
        <taxon>Canavalia</taxon>
    </lineage>
</organism>
<accession>A0AAN9MY84</accession>
<dbReference type="PANTHER" id="PTHR33358:SF16">
    <property type="entry name" value="F-BOX PROTEIN"/>
    <property type="match status" value="1"/>
</dbReference>
<evidence type="ECO:0000313" key="3">
    <source>
        <dbReference type="EMBL" id="KAK7359798.1"/>
    </source>
</evidence>
<feature type="transmembrane region" description="Helical" evidence="2">
    <location>
        <begin position="122"/>
        <end position="144"/>
    </location>
</feature>
<evidence type="ECO:0000256" key="1">
    <source>
        <dbReference type="SAM" id="MobiDB-lite"/>
    </source>
</evidence>
<keyword evidence="2" id="KW-0812">Transmembrane</keyword>
<comment type="caution">
    <text evidence="3">The sequence shown here is derived from an EMBL/GenBank/DDBJ whole genome shotgun (WGS) entry which is preliminary data.</text>
</comment>
<feature type="transmembrane region" description="Helical" evidence="2">
    <location>
        <begin position="307"/>
        <end position="326"/>
    </location>
</feature>
<reference evidence="3 4" key="1">
    <citation type="submission" date="2024-01" db="EMBL/GenBank/DDBJ databases">
        <title>The genomes of 5 underutilized Papilionoideae crops provide insights into root nodulation and disease resistanc.</title>
        <authorList>
            <person name="Jiang F."/>
        </authorList>
    </citation>
    <scope>NUCLEOTIDE SEQUENCE [LARGE SCALE GENOMIC DNA]</scope>
    <source>
        <strain evidence="3">LVBAO_FW01</strain>
        <tissue evidence="3">Leaves</tissue>
    </source>
</reference>
<keyword evidence="2" id="KW-0472">Membrane</keyword>
<feature type="transmembrane region" description="Helical" evidence="2">
    <location>
        <begin position="150"/>
        <end position="170"/>
    </location>
</feature>
<evidence type="ECO:0000256" key="2">
    <source>
        <dbReference type="SAM" id="Phobius"/>
    </source>
</evidence>
<sequence>MGTTLISSKVSSFSYCSTRRIAATINVPKIQVNKIFTPRLPTRGLVAELDYLNNYISATTTTTHLKQDPCNSNINTNNSPAPSTSKPNSMEVVKLHLIMEIVEDRLEMHKNIGAQRDNWNHLLLTSVNMITLSAATMAGLAAISSSGAPLMTLKVCSTILYMAATGLLVVMNKIQPSQLAEEQRNAARLFKQLHGELRTRLSLGNPSENDVNEAMEKVLALDKAYPLPLLGSMIEKFPQTVEPAVWWPRQKKQRCLRKEELGGKLKRKNGWDASLEEEMKNIVMVLKKKDMVEYLRLSKKALKLNKVLAVCGPLLTGLAALGSGFMGSVNASWPLMLGVIGGALASIVNTLEHGGQVGMVFELYRGAAGFFKFMEESIELNINEQDPDKRENGDLFEIKVALQLGRSLSELSQLATSFSSSDEDIDCEDFASKLF</sequence>
<feature type="transmembrane region" description="Helical" evidence="2">
    <location>
        <begin position="332"/>
        <end position="351"/>
    </location>
</feature>
<evidence type="ECO:0000313" key="4">
    <source>
        <dbReference type="Proteomes" id="UP001367508"/>
    </source>
</evidence>
<dbReference type="AlphaFoldDB" id="A0AAN9MY84"/>
<dbReference type="InterPro" id="IPR027949">
    <property type="entry name" value="Chloroplast_duf"/>
</dbReference>
<dbReference type="EMBL" id="JAYMYQ010000001">
    <property type="protein sequence ID" value="KAK7359798.1"/>
    <property type="molecule type" value="Genomic_DNA"/>
</dbReference>
<protein>
    <submittedName>
        <fullName evidence="3">Uncharacterized protein</fullName>
    </submittedName>
</protein>
<name>A0AAN9MY84_CANGL</name>
<dbReference type="Proteomes" id="UP001367508">
    <property type="component" value="Unassembled WGS sequence"/>
</dbReference>
<proteinExistence type="predicted"/>
<dbReference type="Pfam" id="PF14476">
    <property type="entry name" value="Chloroplast_duf"/>
    <property type="match status" value="1"/>
</dbReference>
<dbReference type="PANTHER" id="PTHR33358">
    <property type="entry name" value="F-BOX PROTEIN WITH A DOMAIN PROTEIN"/>
    <property type="match status" value="1"/>
</dbReference>